<dbReference type="Gene3D" id="3.90.190.10">
    <property type="entry name" value="Protein tyrosine phosphatase superfamily"/>
    <property type="match status" value="1"/>
</dbReference>
<evidence type="ECO:0008006" key="5">
    <source>
        <dbReference type="Google" id="ProtNLM"/>
    </source>
</evidence>
<dbReference type="PRINTS" id="PR00700">
    <property type="entry name" value="PRTYPHPHTASE"/>
</dbReference>
<dbReference type="InterPro" id="IPR029021">
    <property type="entry name" value="Prot-tyrosine_phosphatase-like"/>
</dbReference>
<feature type="non-terminal residue" evidence="3">
    <location>
        <position position="331"/>
    </location>
</feature>
<name>A0AA36G131_9BILA</name>
<dbReference type="GO" id="GO:0004725">
    <property type="term" value="F:protein tyrosine phosphatase activity"/>
    <property type="evidence" value="ECO:0007669"/>
    <property type="project" value="InterPro"/>
</dbReference>
<dbReference type="PROSITE" id="PS50055">
    <property type="entry name" value="TYR_PHOSPHATASE_PTP"/>
    <property type="match status" value="1"/>
</dbReference>
<dbReference type="SMART" id="SM00404">
    <property type="entry name" value="PTPc_motif"/>
    <property type="match status" value="1"/>
</dbReference>
<accession>A0AA36G131</accession>
<sequence>MAEKTSKKSSCSPNPDDEINISTHFTAYTLKKTFDQLKAEFANVPRDVKKEDMTMFLKNGPKNRSPDVPCVDKERVVLRHAGPHYIHANYVYLFGSTFICAQLPTSETVDDHWLMILQAQCESIVTISDPSESGKITPYWPTRENPVKKFGDFTIRWYFTWNHPSPKLRDSVKLSRYEVSVDGQQLNNIYHYHWTDWPAGGVPRDFAGPIELLNRVSHNSKPILVESLLGVGRPGVLALMQYALNRTTANCFLGFLDEDLHTLRQYRAHLVETPWQYIYVYMALLQHFEQMPGRGFTDARKKKLKEEWMPAYHKFAKEAEAQLKRDAAKKK</sequence>
<evidence type="ECO:0000259" key="2">
    <source>
        <dbReference type="PROSITE" id="PS50056"/>
    </source>
</evidence>
<dbReference type="SUPFAM" id="SSF52799">
    <property type="entry name" value="(Phosphotyrosine protein) phosphatases II"/>
    <property type="match status" value="1"/>
</dbReference>
<dbReference type="Proteomes" id="UP001177023">
    <property type="component" value="Unassembled WGS sequence"/>
</dbReference>
<gene>
    <name evidence="3" type="ORF">MSPICULIGERA_LOCUS7790</name>
</gene>
<dbReference type="PROSITE" id="PS50056">
    <property type="entry name" value="TYR_PHOSPHATASE_2"/>
    <property type="match status" value="1"/>
</dbReference>
<dbReference type="SMART" id="SM00194">
    <property type="entry name" value="PTPc"/>
    <property type="match status" value="1"/>
</dbReference>
<feature type="domain" description="Tyrosine-protein phosphatase" evidence="1">
    <location>
        <begin position="37"/>
        <end position="287"/>
    </location>
</feature>
<organism evidence="3 4">
    <name type="scientific">Mesorhabditis spiculigera</name>
    <dbReference type="NCBI Taxonomy" id="96644"/>
    <lineage>
        <taxon>Eukaryota</taxon>
        <taxon>Metazoa</taxon>
        <taxon>Ecdysozoa</taxon>
        <taxon>Nematoda</taxon>
        <taxon>Chromadorea</taxon>
        <taxon>Rhabditida</taxon>
        <taxon>Rhabditina</taxon>
        <taxon>Rhabditomorpha</taxon>
        <taxon>Rhabditoidea</taxon>
        <taxon>Rhabditidae</taxon>
        <taxon>Mesorhabditinae</taxon>
        <taxon>Mesorhabditis</taxon>
    </lineage>
</organism>
<evidence type="ECO:0000313" key="3">
    <source>
        <dbReference type="EMBL" id="CAJ0569307.1"/>
    </source>
</evidence>
<dbReference type="InterPro" id="IPR000387">
    <property type="entry name" value="Tyr_Pase_dom"/>
</dbReference>
<reference evidence="3" key="1">
    <citation type="submission" date="2023-06" db="EMBL/GenBank/DDBJ databases">
        <authorList>
            <person name="Delattre M."/>
        </authorList>
    </citation>
    <scope>NUCLEOTIDE SEQUENCE</scope>
    <source>
        <strain evidence="3">AF72</strain>
    </source>
</reference>
<dbReference type="InterPro" id="IPR000242">
    <property type="entry name" value="PTP_cat"/>
</dbReference>
<dbReference type="PANTHER" id="PTHR46163:SF5">
    <property type="entry name" value="TYROSINE-PROTEIN PHOSPHATASE"/>
    <property type="match status" value="1"/>
</dbReference>
<evidence type="ECO:0000313" key="4">
    <source>
        <dbReference type="Proteomes" id="UP001177023"/>
    </source>
</evidence>
<dbReference type="InterPro" id="IPR003595">
    <property type="entry name" value="Tyr_Pase_cat"/>
</dbReference>
<dbReference type="AlphaFoldDB" id="A0AA36G131"/>
<keyword evidence="4" id="KW-1185">Reference proteome</keyword>
<dbReference type="InterPro" id="IPR052782">
    <property type="entry name" value="Oocyte-zygote_transition_reg"/>
</dbReference>
<protein>
    <recommendedName>
        <fullName evidence="5">Tyrosine-protein phosphatase domain-containing protein</fullName>
    </recommendedName>
</protein>
<comment type="caution">
    <text evidence="3">The sequence shown here is derived from an EMBL/GenBank/DDBJ whole genome shotgun (WGS) entry which is preliminary data.</text>
</comment>
<evidence type="ECO:0000259" key="1">
    <source>
        <dbReference type="PROSITE" id="PS50055"/>
    </source>
</evidence>
<dbReference type="EMBL" id="CATQJA010002001">
    <property type="protein sequence ID" value="CAJ0569307.1"/>
    <property type="molecule type" value="Genomic_DNA"/>
</dbReference>
<proteinExistence type="predicted"/>
<feature type="domain" description="Tyrosine specific protein phosphatases" evidence="2">
    <location>
        <begin position="204"/>
        <end position="278"/>
    </location>
</feature>
<dbReference type="CDD" id="cd00047">
    <property type="entry name" value="PTPc"/>
    <property type="match status" value="1"/>
</dbReference>
<dbReference type="Pfam" id="PF00102">
    <property type="entry name" value="Y_phosphatase"/>
    <property type="match status" value="1"/>
</dbReference>
<dbReference type="PANTHER" id="PTHR46163">
    <property type="entry name" value="TYROSINE-PROTEIN PHOSPHATASE-RELATED"/>
    <property type="match status" value="1"/>
</dbReference>